<reference evidence="4 5" key="1">
    <citation type="submission" date="2019-08" db="EMBL/GenBank/DDBJ databases">
        <authorList>
            <person name="Shi S."/>
        </authorList>
    </citation>
    <scope>NUCLEOTIDE SEQUENCE [LARGE SCALE GENOMIC DNA]</scope>
    <source>
        <strain evidence="4 5">GY10130</strain>
    </source>
</reference>
<comment type="similarity">
    <text evidence="1 3">Belongs to the UreD family.</text>
</comment>
<dbReference type="OrthoDB" id="870989at2"/>
<keyword evidence="5" id="KW-1185">Reference proteome</keyword>
<dbReference type="GO" id="GO:0016151">
    <property type="term" value="F:nickel cation binding"/>
    <property type="evidence" value="ECO:0007669"/>
    <property type="project" value="UniProtKB-UniRule"/>
</dbReference>
<evidence type="ECO:0000256" key="3">
    <source>
        <dbReference type="HAMAP-Rule" id="MF_01384"/>
    </source>
</evidence>
<comment type="caution">
    <text evidence="4">The sequence shown here is derived from an EMBL/GenBank/DDBJ whole genome shotgun (WGS) entry which is preliminary data.</text>
</comment>
<proteinExistence type="inferred from homology"/>
<gene>
    <name evidence="3" type="primary">ureD</name>
    <name evidence="4" type="ORF">FVR03_14145</name>
</gene>
<evidence type="ECO:0000313" key="4">
    <source>
        <dbReference type="EMBL" id="TXK44147.1"/>
    </source>
</evidence>
<dbReference type="InterPro" id="IPR002669">
    <property type="entry name" value="UreD"/>
</dbReference>
<protein>
    <recommendedName>
        <fullName evidence="3">Urease accessory protein UreD</fullName>
    </recommendedName>
</protein>
<sequence>MNQPTTWSEIEVAEVRQKSKLVSSRSIQPLKILNPGSHYSSCHVVLSSYGGGMVAGDKIWLKVRCGANARLFLNTQANTKIFKSLAGETTEQLLQGDLAENALAVVFPDPVVLQEASRYRQVQHWHLQPGALLFLVDWFHSGRMDLGEQFAFTALASELKVWLNRKLLILDRFSFRPEEHIATSPANFNHYHTIFSAYLIGTPANSRFEQLANQLLQLKMQEATGLHFNIPANDFVVTVTRVKEEVVLLRAIAKTRIDLLPLCDKLMQELASADYLGYNPVRRKF</sequence>
<dbReference type="EMBL" id="VRTY01000052">
    <property type="protein sequence ID" value="TXK44147.1"/>
    <property type="molecule type" value="Genomic_DNA"/>
</dbReference>
<keyword evidence="2 3" id="KW-0143">Chaperone</keyword>
<dbReference type="Pfam" id="PF01774">
    <property type="entry name" value="UreD"/>
    <property type="match status" value="1"/>
</dbReference>
<comment type="function">
    <text evidence="3">Required for maturation of urease via the functional incorporation of the urease nickel metallocenter.</text>
</comment>
<keyword evidence="3" id="KW-0963">Cytoplasm</keyword>
<accession>A0A5C8K4M3</accession>
<dbReference type="RefSeq" id="WP_147922412.1">
    <property type="nucleotide sequence ID" value="NZ_VRTY01000052.1"/>
</dbReference>
<keyword evidence="3" id="KW-0996">Nickel insertion</keyword>
<dbReference type="AlphaFoldDB" id="A0A5C8K4M3"/>
<comment type="subcellular location">
    <subcellularLocation>
        <location evidence="3">Cytoplasm</location>
    </subcellularLocation>
</comment>
<evidence type="ECO:0000256" key="2">
    <source>
        <dbReference type="ARBA" id="ARBA00023186"/>
    </source>
</evidence>
<dbReference type="PANTHER" id="PTHR33643">
    <property type="entry name" value="UREASE ACCESSORY PROTEIN D"/>
    <property type="match status" value="1"/>
</dbReference>
<dbReference type="Proteomes" id="UP000321926">
    <property type="component" value="Unassembled WGS sequence"/>
</dbReference>
<dbReference type="HAMAP" id="MF_01384">
    <property type="entry name" value="UreD"/>
    <property type="match status" value="1"/>
</dbReference>
<evidence type="ECO:0000256" key="1">
    <source>
        <dbReference type="ARBA" id="ARBA00007177"/>
    </source>
</evidence>
<name>A0A5C8K4M3_9BACT</name>
<comment type="subunit">
    <text evidence="3">UreD, UreF and UreG form a complex that acts as a GTP-hydrolysis-dependent molecular chaperone, activating the urease apoprotein by helping to assemble the nickel containing metallocenter of UreC. The UreE protein probably delivers the nickel.</text>
</comment>
<dbReference type="GO" id="GO:0005737">
    <property type="term" value="C:cytoplasm"/>
    <property type="evidence" value="ECO:0007669"/>
    <property type="project" value="UniProtKB-SubCell"/>
</dbReference>
<organism evidence="4 5">
    <name type="scientific">Pontibacter qinzhouensis</name>
    <dbReference type="NCBI Taxonomy" id="2603253"/>
    <lineage>
        <taxon>Bacteria</taxon>
        <taxon>Pseudomonadati</taxon>
        <taxon>Bacteroidota</taxon>
        <taxon>Cytophagia</taxon>
        <taxon>Cytophagales</taxon>
        <taxon>Hymenobacteraceae</taxon>
        <taxon>Pontibacter</taxon>
    </lineage>
</organism>
<evidence type="ECO:0000313" key="5">
    <source>
        <dbReference type="Proteomes" id="UP000321926"/>
    </source>
</evidence>
<dbReference type="PANTHER" id="PTHR33643:SF1">
    <property type="entry name" value="UREASE ACCESSORY PROTEIN D"/>
    <property type="match status" value="1"/>
</dbReference>